<protein>
    <submittedName>
        <fullName evidence="2">Uncharacterized protein</fullName>
    </submittedName>
</protein>
<feature type="compositionally biased region" description="Basic and acidic residues" evidence="1">
    <location>
        <begin position="180"/>
        <end position="191"/>
    </location>
</feature>
<reference evidence="2 3" key="1">
    <citation type="submission" date="2018-10" db="EMBL/GenBank/DDBJ databases">
        <title>Draft genome sequence of Pantoea vagans isolated from corpses of the sugarcane aphid Melanaphis sacchari Zehntner.</title>
        <authorList>
            <person name="Toledo E."/>
            <person name="Pena G."/>
            <person name="Lozano L."/>
        </authorList>
    </citation>
    <scope>NUCLEOTIDE SEQUENCE [LARGE SCALE GENOMIC DNA]</scope>
    <source>
        <strain evidence="2 3">ET-90</strain>
    </source>
</reference>
<gene>
    <name evidence="2" type="ORF">D9O29_23345</name>
</gene>
<sequence length="197" mass="22317">MPKVIVPGSQKTDDKIRAFAEVVFASETKDEDVRDEISMFDVAEDCPILNQEMAHHLHVDDDAEKRKRHTRSRTMAMPTGTAQASAVPLISVAVDTPTYLEVPDFQRVAIIGDYASGVTMDDFELSCRGLYRALNIREKYMKLAYQRFPRTASQYLRDIEGEKFKPEDQVQPVFTAPPKNGEDPFDTKDLPENLGYV</sequence>
<accession>A0ABY3L9F6</accession>
<evidence type="ECO:0000313" key="3">
    <source>
        <dbReference type="Proteomes" id="UP000426772"/>
    </source>
</evidence>
<comment type="caution">
    <text evidence="2">The sequence shown here is derived from an EMBL/GenBank/DDBJ whole genome shotgun (WGS) entry which is preliminary data.</text>
</comment>
<proteinExistence type="predicted"/>
<dbReference type="Pfam" id="PF19326">
    <property type="entry name" value="AMP_deaminase"/>
    <property type="match status" value="1"/>
</dbReference>
<dbReference type="EMBL" id="RCNL01000069">
    <property type="protein sequence ID" value="TXL72485.1"/>
    <property type="molecule type" value="Genomic_DNA"/>
</dbReference>
<feature type="region of interest" description="Disordered" evidence="1">
    <location>
        <begin position="61"/>
        <end position="80"/>
    </location>
</feature>
<name>A0ABY3L9F6_9GAMM</name>
<evidence type="ECO:0000313" key="2">
    <source>
        <dbReference type="EMBL" id="TXL72485.1"/>
    </source>
</evidence>
<organism evidence="2 3">
    <name type="scientific">Pantoea vagans</name>
    <dbReference type="NCBI Taxonomy" id="470934"/>
    <lineage>
        <taxon>Bacteria</taxon>
        <taxon>Pseudomonadati</taxon>
        <taxon>Pseudomonadota</taxon>
        <taxon>Gammaproteobacteria</taxon>
        <taxon>Enterobacterales</taxon>
        <taxon>Erwiniaceae</taxon>
        <taxon>Pantoea</taxon>
    </lineage>
</organism>
<dbReference type="Proteomes" id="UP000426772">
    <property type="component" value="Unassembled WGS sequence"/>
</dbReference>
<dbReference type="InterPro" id="IPR006329">
    <property type="entry name" value="AMPD"/>
</dbReference>
<evidence type="ECO:0000256" key="1">
    <source>
        <dbReference type="SAM" id="MobiDB-lite"/>
    </source>
</evidence>
<feature type="non-terminal residue" evidence="2">
    <location>
        <position position="197"/>
    </location>
</feature>
<feature type="region of interest" description="Disordered" evidence="1">
    <location>
        <begin position="167"/>
        <end position="197"/>
    </location>
</feature>
<keyword evidence="3" id="KW-1185">Reference proteome</keyword>